<dbReference type="AlphaFoldDB" id="A0AA41H3V5"/>
<keyword evidence="6" id="KW-1185">Reference proteome</keyword>
<evidence type="ECO:0000256" key="1">
    <source>
        <dbReference type="SAM" id="MobiDB-lite"/>
    </source>
</evidence>
<evidence type="ECO:0000313" key="4">
    <source>
        <dbReference type="EMBL" id="MCP2012257.1"/>
    </source>
</evidence>
<feature type="region of interest" description="Disordered" evidence="1">
    <location>
        <begin position="1"/>
        <end position="21"/>
    </location>
</feature>
<reference evidence="4" key="2">
    <citation type="submission" date="2022-03" db="EMBL/GenBank/DDBJ databases">
        <title>Genome Encyclopedia of Bacteria and Archaea VI: Functional Genomics of Type Strains.</title>
        <authorList>
            <person name="Whitman W."/>
        </authorList>
    </citation>
    <scope>NUCLEOTIDE SEQUENCE</scope>
    <source>
        <strain evidence="4">HSC-15S17</strain>
    </source>
</reference>
<keyword evidence="2" id="KW-1133">Transmembrane helix</keyword>
<keyword evidence="2" id="KW-0472">Membrane</keyword>
<organism evidence="3 5">
    <name type="scientific">Duganella violaceipulchra</name>
    <dbReference type="NCBI Taxonomy" id="2849652"/>
    <lineage>
        <taxon>Bacteria</taxon>
        <taxon>Pseudomonadati</taxon>
        <taxon>Pseudomonadota</taxon>
        <taxon>Betaproteobacteria</taxon>
        <taxon>Burkholderiales</taxon>
        <taxon>Oxalobacteraceae</taxon>
        <taxon>Telluria group</taxon>
        <taxon>Duganella</taxon>
    </lineage>
</organism>
<evidence type="ECO:0000313" key="3">
    <source>
        <dbReference type="EMBL" id="MBV6320422.1"/>
    </source>
</evidence>
<feature type="transmembrane region" description="Helical" evidence="2">
    <location>
        <begin position="348"/>
        <end position="369"/>
    </location>
</feature>
<feature type="transmembrane region" description="Helical" evidence="2">
    <location>
        <begin position="174"/>
        <end position="191"/>
    </location>
</feature>
<dbReference type="RefSeq" id="WP_217941093.1">
    <property type="nucleotide sequence ID" value="NZ_JAHTGR010000002.1"/>
</dbReference>
<feature type="transmembrane region" description="Helical" evidence="2">
    <location>
        <begin position="268"/>
        <end position="287"/>
    </location>
</feature>
<gene>
    <name evidence="3" type="ORF">KVP70_05695</name>
    <name evidence="4" type="ORF">L1274_006017</name>
</gene>
<name>A0AA41H3V5_9BURK</name>
<proteinExistence type="predicted"/>
<feature type="transmembrane region" description="Helical" evidence="2">
    <location>
        <begin position="222"/>
        <end position="247"/>
    </location>
</feature>
<feature type="transmembrane region" description="Helical" evidence="2">
    <location>
        <begin position="381"/>
        <end position="397"/>
    </location>
</feature>
<feature type="transmembrane region" description="Helical" evidence="2">
    <location>
        <begin position="29"/>
        <end position="47"/>
    </location>
</feature>
<comment type="caution">
    <text evidence="3">The sequence shown here is derived from an EMBL/GenBank/DDBJ whole genome shotgun (WGS) entry which is preliminary data.</text>
</comment>
<feature type="transmembrane region" description="Helical" evidence="2">
    <location>
        <begin position="404"/>
        <end position="423"/>
    </location>
</feature>
<feature type="transmembrane region" description="Helical" evidence="2">
    <location>
        <begin position="121"/>
        <end position="140"/>
    </location>
</feature>
<feature type="transmembrane region" description="Helical" evidence="2">
    <location>
        <begin position="317"/>
        <end position="336"/>
    </location>
</feature>
<dbReference type="Proteomes" id="UP001155901">
    <property type="component" value="Unassembled WGS sequence"/>
</dbReference>
<reference evidence="3" key="1">
    <citation type="submission" date="2021-07" db="EMBL/GenBank/DDBJ databases">
        <title>Characterization of violacein-producing bacteria and related species.</title>
        <authorList>
            <person name="Wilson H.S."/>
            <person name="De Leon M.E."/>
        </authorList>
    </citation>
    <scope>NUCLEOTIDE SEQUENCE</scope>
    <source>
        <strain evidence="3">HSC-15S17</strain>
    </source>
</reference>
<dbReference type="Proteomes" id="UP001162889">
    <property type="component" value="Unassembled WGS sequence"/>
</dbReference>
<keyword evidence="2" id="KW-0812">Transmembrane</keyword>
<feature type="transmembrane region" description="Helical" evidence="2">
    <location>
        <begin position="198"/>
        <end position="216"/>
    </location>
</feature>
<evidence type="ECO:0000256" key="2">
    <source>
        <dbReference type="SAM" id="Phobius"/>
    </source>
</evidence>
<sequence length="647" mass="70048">MNQAAPLAGQPVPSPDSTSHPVTELSRKTLAVFALLLALALLTLALSRDAGLSGDGEEYMLTTIALAEHATPDLRLSDVALARQLMPAYTAGGLDELAQGIASHAQVPRQGYFRGSDGRAYSLHFFGYPALAALPLKLLLWSGGPPLQCFLVVNVMLVWVLALCLLRLFRSAPAALAGTALFLACGGSLYWTWSSPEIVSAAALLASLVCFCSGAPRRGGLLAGIAAMQNPTIVFVLGAAPLLAYVLRYQPLLGWRGNLRRTLSPRMLAGLAIGLLVWAMSPAFNLAEFGTPSLIAKVATGAALVSLERLHSLYFDLNQGMIVAIPGVALALLWTSWRGAASARGRRLLALLLTSLLTVAFAVPALAVHNWNSGASGVMRYAFWAAMPFVFLLLWRLRELHGRARWVLLGLLACSQLLAMSNAKSYAYTEFSPLAKWMFRHAPSLYNPESEIFVERLTGIEDSRDRTKVHAYRVNGVTLKALYHSSLPDPESQLCGNAPVAPAIGGPDRWLYLKQLPACWPAVNLGAVQFTRDQTLLLGRGWSQIEPQHGAWSDSKQSLMLVSYLGDTPAHQITLRGYYFEGNRRTRVKLNGVDQGWVDLQAGTALELPPHGDGAGVRIELTHEAPHSPGPQDRRQLAFYLQGVTLR</sequence>
<protein>
    <submittedName>
        <fullName evidence="3">Uncharacterized protein</fullName>
    </submittedName>
</protein>
<accession>A0AA41H3V5</accession>
<feature type="transmembrane region" description="Helical" evidence="2">
    <location>
        <begin position="147"/>
        <end position="168"/>
    </location>
</feature>
<dbReference type="EMBL" id="JALJZU010000016">
    <property type="protein sequence ID" value="MCP2012257.1"/>
    <property type="molecule type" value="Genomic_DNA"/>
</dbReference>
<evidence type="ECO:0000313" key="6">
    <source>
        <dbReference type="Proteomes" id="UP001162889"/>
    </source>
</evidence>
<dbReference type="EMBL" id="JAHTGR010000002">
    <property type="protein sequence ID" value="MBV6320422.1"/>
    <property type="molecule type" value="Genomic_DNA"/>
</dbReference>
<evidence type="ECO:0000313" key="5">
    <source>
        <dbReference type="Proteomes" id="UP001155901"/>
    </source>
</evidence>